<dbReference type="InterPro" id="IPR050765">
    <property type="entry name" value="Riboflavin_Biosynth_HTPR"/>
</dbReference>
<dbReference type="Gene3D" id="3.40.430.10">
    <property type="entry name" value="Dihydrofolate Reductase, subunit A"/>
    <property type="match status" value="1"/>
</dbReference>
<feature type="domain" description="Bacterial bifunctional deaminase-reductase C-terminal" evidence="4">
    <location>
        <begin position="5"/>
        <end position="200"/>
    </location>
</feature>
<dbReference type="PANTHER" id="PTHR38011">
    <property type="entry name" value="DIHYDROFOLATE REDUCTASE FAMILY PROTEIN (AFU_ORTHOLOGUE AFUA_8G06820)"/>
    <property type="match status" value="1"/>
</dbReference>
<organism evidence="5 6">
    <name type="scientific">Prauserella endophytica</name>
    <dbReference type="NCBI Taxonomy" id="1592324"/>
    <lineage>
        <taxon>Bacteria</taxon>
        <taxon>Bacillati</taxon>
        <taxon>Actinomycetota</taxon>
        <taxon>Actinomycetes</taxon>
        <taxon>Pseudonocardiales</taxon>
        <taxon>Pseudonocardiaceae</taxon>
        <taxon>Prauserella</taxon>
        <taxon>Prauserella coralliicola group</taxon>
    </lineage>
</organism>
<keyword evidence="6" id="KW-1185">Reference proteome</keyword>
<protein>
    <submittedName>
        <fullName evidence="5">Pyrimidine reductase</fullName>
    </submittedName>
</protein>
<evidence type="ECO:0000256" key="1">
    <source>
        <dbReference type="ARBA" id="ARBA00005104"/>
    </source>
</evidence>
<evidence type="ECO:0000256" key="3">
    <source>
        <dbReference type="ARBA" id="ARBA00023002"/>
    </source>
</evidence>
<dbReference type="Proteomes" id="UP000309992">
    <property type="component" value="Unassembled WGS sequence"/>
</dbReference>
<evidence type="ECO:0000259" key="4">
    <source>
        <dbReference type="Pfam" id="PF01872"/>
    </source>
</evidence>
<dbReference type="PANTHER" id="PTHR38011:SF7">
    <property type="entry name" value="2,5-DIAMINO-6-RIBOSYLAMINO-4(3H)-PYRIMIDINONE 5'-PHOSPHATE REDUCTASE"/>
    <property type="match status" value="1"/>
</dbReference>
<dbReference type="RefSeq" id="WP_137094174.1">
    <property type="nucleotide sequence ID" value="NZ_SWMS01000003.1"/>
</dbReference>
<evidence type="ECO:0000256" key="2">
    <source>
        <dbReference type="ARBA" id="ARBA00022857"/>
    </source>
</evidence>
<dbReference type="Pfam" id="PF01872">
    <property type="entry name" value="RibD_C"/>
    <property type="match status" value="1"/>
</dbReference>
<comment type="pathway">
    <text evidence="1">Cofactor biosynthesis; riboflavin biosynthesis.</text>
</comment>
<dbReference type="EMBL" id="SWMS01000003">
    <property type="protein sequence ID" value="TKG72183.1"/>
    <property type="molecule type" value="Genomic_DNA"/>
</dbReference>
<comment type="caution">
    <text evidence="5">The sequence shown here is derived from an EMBL/GenBank/DDBJ whole genome shotgun (WGS) entry which is preliminary data.</text>
</comment>
<evidence type="ECO:0000313" key="6">
    <source>
        <dbReference type="Proteomes" id="UP000309992"/>
    </source>
</evidence>
<sequence length="210" mass="22220">MPKEPYVVAHVAVALDGATTGFAPDAARYYELAATWNEDVTLTGADTILAQEPALASAPRPGSADGGPLLAVVDGRGRVTEWEALREAGHWSDVLALHARDTPPRRAGRTVPELVTGRERVDLSAVLRALGERHGARVVRVDSGGALLGALLEASLLDEVSLLVHPCLPSGTGNRHWRGSATTPARFDLVGSRTLADGLVWSRYRPAAGR</sequence>
<accession>A0ABY2S943</accession>
<dbReference type="InterPro" id="IPR024072">
    <property type="entry name" value="DHFR-like_dom_sf"/>
</dbReference>
<dbReference type="SUPFAM" id="SSF53597">
    <property type="entry name" value="Dihydrofolate reductase-like"/>
    <property type="match status" value="1"/>
</dbReference>
<keyword evidence="3" id="KW-0560">Oxidoreductase</keyword>
<keyword evidence="2" id="KW-0521">NADP</keyword>
<proteinExistence type="predicted"/>
<evidence type="ECO:0000313" key="5">
    <source>
        <dbReference type="EMBL" id="TKG72183.1"/>
    </source>
</evidence>
<gene>
    <name evidence="5" type="ORF">FCN18_07940</name>
</gene>
<dbReference type="InterPro" id="IPR002734">
    <property type="entry name" value="RibDG_C"/>
</dbReference>
<name>A0ABY2S943_9PSEU</name>
<reference evidence="5 6" key="1">
    <citation type="journal article" date="2015" name="Antonie Van Leeuwenhoek">
        <title>Prauserella endophytica sp. nov., an endophytic actinobacterium isolated from Tamarix taklamakanensis.</title>
        <authorList>
            <person name="Liu J.M."/>
            <person name="Habden X."/>
            <person name="Guo L."/>
            <person name="Tuo L."/>
            <person name="Jiang Z.K."/>
            <person name="Liu S.W."/>
            <person name="Liu X.F."/>
            <person name="Chen L."/>
            <person name="Li R.F."/>
            <person name="Zhang Y.Q."/>
            <person name="Sun C.H."/>
        </authorList>
    </citation>
    <scope>NUCLEOTIDE SEQUENCE [LARGE SCALE GENOMIC DNA]</scope>
    <source>
        <strain evidence="5 6">CGMCC 4.7182</strain>
    </source>
</reference>